<dbReference type="AlphaFoldDB" id="A0A9P0L4W3"/>
<evidence type="ECO:0008006" key="3">
    <source>
        <dbReference type="Google" id="ProtNLM"/>
    </source>
</evidence>
<dbReference type="EMBL" id="CAKOFQ010007046">
    <property type="protein sequence ID" value="CAH1988487.1"/>
    <property type="molecule type" value="Genomic_DNA"/>
</dbReference>
<gene>
    <name evidence="1" type="ORF">ACAOBT_LOCUS18514</name>
</gene>
<dbReference type="OrthoDB" id="1101576at2759"/>
<reference evidence="1" key="1">
    <citation type="submission" date="2022-03" db="EMBL/GenBank/DDBJ databases">
        <authorList>
            <person name="Sayadi A."/>
        </authorList>
    </citation>
    <scope>NUCLEOTIDE SEQUENCE</scope>
</reference>
<name>A0A9P0L4W3_ACAOB</name>
<dbReference type="Proteomes" id="UP001152888">
    <property type="component" value="Unassembled WGS sequence"/>
</dbReference>
<evidence type="ECO:0000313" key="2">
    <source>
        <dbReference type="Proteomes" id="UP001152888"/>
    </source>
</evidence>
<evidence type="ECO:0000313" key="1">
    <source>
        <dbReference type="EMBL" id="CAH1988487.1"/>
    </source>
</evidence>
<keyword evidence="2" id="KW-1185">Reference proteome</keyword>
<proteinExistence type="predicted"/>
<comment type="caution">
    <text evidence="1">The sequence shown here is derived from an EMBL/GenBank/DDBJ whole genome shotgun (WGS) entry which is preliminary data.</text>
</comment>
<organism evidence="1 2">
    <name type="scientific">Acanthoscelides obtectus</name>
    <name type="common">Bean weevil</name>
    <name type="synonym">Bruchus obtectus</name>
    <dbReference type="NCBI Taxonomy" id="200917"/>
    <lineage>
        <taxon>Eukaryota</taxon>
        <taxon>Metazoa</taxon>
        <taxon>Ecdysozoa</taxon>
        <taxon>Arthropoda</taxon>
        <taxon>Hexapoda</taxon>
        <taxon>Insecta</taxon>
        <taxon>Pterygota</taxon>
        <taxon>Neoptera</taxon>
        <taxon>Endopterygota</taxon>
        <taxon>Coleoptera</taxon>
        <taxon>Polyphaga</taxon>
        <taxon>Cucujiformia</taxon>
        <taxon>Chrysomeloidea</taxon>
        <taxon>Chrysomelidae</taxon>
        <taxon>Bruchinae</taxon>
        <taxon>Bruchini</taxon>
        <taxon>Acanthoscelides</taxon>
    </lineage>
</organism>
<sequence>MKPKKRPTLDRMFASTSQRNDDGLRASNNISLLIAKSGKPHTIGEKLILPAVEEVLKTVLHKPASDSIKRIPLSNNTVERRIDEMSSDIESFLCNYLQTTQFSIQLDESTLPDNAALLLAYVRFIMNQEIFARTLITDTKGESMFHVLKDYFIEKAIPLSNITSVATDGAPAMGNAKILHLVSIESLCSSVHERVLGSPQLLLFLCVCIMQAMLTKIMFGLFDEER</sequence>
<dbReference type="PANTHER" id="PTHR45913">
    <property type="entry name" value="EPM2A-INTERACTING PROTEIN 1"/>
    <property type="match status" value="1"/>
</dbReference>
<accession>A0A9P0L4W3</accession>
<dbReference type="PANTHER" id="PTHR45913:SF22">
    <property type="entry name" value="SCAN BOX DOMAIN-CONTAINING PROTEIN"/>
    <property type="match status" value="1"/>
</dbReference>
<protein>
    <recommendedName>
        <fullName evidence="3">DUF4371 domain-containing protein</fullName>
    </recommendedName>
</protein>